<evidence type="ECO:0000313" key="3">
    <source>
        <dbReference type="Proteomes" id="UP000075321"/>
    </source>
</evidence>
<protein>
    <recommendedName>
        <fullName evidence="1">DUF8014 domain-containing protein</fullName>
    </recommendedName>
</protein>
<dbReference type="AlphaFoldDB" id="A0A151AGH4"/>
<accession>A0A151AGH4</accession>
<reference evidence="2 3" key="1">
    <citation type="submission" date="2016-02" db="EMBL/GenBank/DDBJ databases">
        <title>Genome sequence of Halalkalicoccus paucihalophilus DSM 24557.</title>
        <authorList>
            <person name="Poehlein A."/>
            <person name="Daniel R."/>
        </authorList>
    </citation>
    <scope>NUCLEOTIDE SEQUENCE [LARGE SCALE GENOMIC DNA]</scope>
    <source>
        <strain evidence="2 3">DSM 24557</strain>
    </source>
</reference>
<dbReference type="RefSeq" id="WP_169802620.1">
    <property type="nucleotide sequence ID" value="NZ_LTAZ01000004.1"/>
</dbReference>
<name>A0A151AGH4_9EURY</name>
<dbReference type="OrthoDB" id="192467at2157"/>
<evidence type="ECO:0000259" key="1">
    <source>
        <dbReference type="Pfam" id="PF26046"/>
    </source>
</evidence>
<organism evidence="2 3">
    <name type="scientific">Halalkalicoccus paucihalophilus</name>
    <dbReference type="NCBI Taxonomy" id="1008153"/>
    <lineage>
        <taxon>Archaea</taxon>
        <taxon>Methanobacteriati</taxon>
        <taxon>Methanobacteriota</taxon>
        <taxon>Stenosarchaea group</taxon>
        <taxon>Halobacteria</taxon>
        <taxon>Halobacteriales</taxon>
        <taxon>Halococcaceae</taxon>
        <taxon>Halalkalicoccus</taxon>
    </lineage>
</organism>
<evidence type="ECO:0000313" key="2">
    <source>
        <dbReference type="EMBL" id="KYH26769.1"/>
    </source>
</evidence>
<dbReference type="PATRIC" id="fig|1008153.3.peg.1905"/>
<keyword evidence="3" id="KW-1185">Reference proteome</keyword>
<dbReference type="InterPro" id="IPR058327">
    <property type="entry name" value="DUF8014"/>
</dbReference>
<comment type="caution">
    <text evidence="2">The sequence shown here is derived from an EMBL/GenBank/DDBJ whole genome shotgun (WGS) entry which is preliminary data.</text>
</comment>
<gene>
    <name evidence="2" type="ORF">HAPAU_18750</name>
</gene>
<dbReference type="EMBL" id="LTAZ01000004">
    <property type="protein sequence ID" value="KYH26769.1"/>
    <property type="molecule type" value="Genomic_DNA"/>
</dbReference>
<proteinExistence type="predicted"/>
<feature type="domain" description="DUF8014" evidence="1">
    <location>
        <begin position="5"/>
        <end position="53"/>
    </location>
</feature>
<dbReference type="Proteomes" id="UP000075321">
    <property type="component" value="Unassembled WGS sequence"/>
</dbReference>
<sequence length="55" mass="6103">MTDIRICAENGCKRSGAVRLHVPWADDRVVCTAHARVLVQQEGVVAEPLDDVDWT</sequence>
<dbReference type="Pfam" id="PF26046">
    <property type="entry name" value="DUF8014"/>
    <property type="match status" value="1"/>
</dbReference>